<keyword evidence="3" id="KW-0805">Transcription regulation</keyword>
<keyword evidence="5" id="KW-0539">Nucleus</keyword>
<dbReference type="GO" id="GO:0000981">
    <property type="term" value="F:DNA-binding transcription factor activity, RNA polymerase II-specific"/>
    <property type="evidence" value="ECO:0007669"/>
    <property type="project" value="InterPro"/>
</dbReference>
<dbReference type="Gene3D" id="4.10.240.10">
    <property type="entry name" value="Zn(2)-C6 fungal-type DNA-binding domain"/>
    <property type="match status" value="1"/>
</dbReference>
<dbReference type="AlphaFoldDB" id="A0A8K0UV40"/>
<keyword evidence="2" id="KW-0479">Metal-binding</keyword>
<dbReference type="Proteomes" id="UP000813824">
    <property type="component" value="Unassembled WGS sequence"/>
</dbReference>
<dbReference type="InterPro" id="IPR001138">
    <property type="entry name" value="Zn2Cys6_DnaBD"/>
</dbReference>
<evidence type="ECO:0000256" key="2">
    <source>
        <dbReference type="ARBA" id="ARBA00022723"/>
    </source>
</evidence>
<name>A0A8K0UV40_9AGAR</name>
<dbReference type="GO" id="GO:0005634">
    <property type="term" value="C:nucleus"/>
    <property type="evidence" value="ECO:0007669"/>
    <property type="project" value="UniProtKB-SubCell"/>
</dbReference>
<evidence type="ECO:0000256" key="6">
    <source>
        <dbReference type="SAM" id="MobiDB-lite"/>
    </source>
</evidence>
<dbReference type="PROSITE" id="PS00463">
    <property type="entry name" value="ZN2_CY6_FUNGAL_1"/>
    <property type="match status" value="1"/>
</dbReference>
<dbReference type="Pfam" id="PF04082">
    <property type="entry name" value="Fungal_trans"/>
    <property type="match status" value="1"/>
</dbReference>
<dbReference type="CDD" id="cd12148">
    <property type="entry name" value="fungal_TF_MHR"/>
    <property type="match status" value="1"/>
</dbReference>
<keyword evidence="9" id="KW-1185">Reference proteome</keyword>
<dbReference type="PANTHER" id="PTHR47338:SF29">
    <property type="entry name" value="ZN(2)-C6 FUNGAL-TYPE DOMAIN-CONTAINING PROTEIN"/>
    <property type="match status" value="1"/>
</dbReference>
<dbReference type="GO" id="GO:0008270">
    <property type="term" value="F:zinc ion binding"/>
    <property type="evidence" value="ECO:0007669"/>
    <property type="project" value="InterPro"/>
</dbReference>
<organism evidence="8 9">
    <name type="scientific">Cristinia sonorae</name>
    <dbReference type="NCBI Taxonomy" id="1940300"/>
    <lineage>
        <taxon>Eukaryota</taxon>
        <taxon>Fungi</taxon>
        <taxon>Dikarya</taxon>
        <taxon>Basidiomycota</taxon>
        <taxon>Agaricomycotina</taxon>
        <taxon>Agaricomycetes</taxon>
        <taxon>Agaricomycetidae</taxon>
        <taxon>Agaricales</taxon>
        <taxon>Pleurotineae</taxon>
        <taxon>Stephanosporaceae</taxon>
        <taxon>Cristinia</taxon>
    </lineage>
</organism>
<accession>A0A8K0UV40</accession>
<dbReference type="SMART" id="SM00066">
    <property type="entry name" value="GAL4"/>
    <property type="match status" value="1"/>
</dbReference>
<evidence type="ECO:0000259" key="7">
    <source>
        <dbReference type="PROSITE" id="PS50048"/>
    </source>
</evidence>
<evidence type="ECO:0000256" key="1">
    <source>
        <dbReference type="ARBA" id="ARBA00004123"/>
    </source>
</evidence>
<dbReference type="InterPro" id="IPR007219">
    <property type="entry name" value="XnlR_reg_dom"/>
</dbReference>
<evidence type="ECO:0000313" key="9">
    <source>
        <dbReference type="Proteomes" id="UP000813824"/>
    </source>
</evidence>
<keyword evidence="4" id="KW-0804">Transcription</keyword>
<gene>
    <name evidence="8" type="ORF">BXZ70DRAFT_719990</name>
</gene>
<feature type="region of interest" description="Disordered" evidence="6">
    <location>
        <begin position="89"/>
        <end position="111"/>
    </location>
</feature>
<dbReference type="Pfam" id="PF00172">
    <property type="entry name" value="Zn_clus"/>
    <property type="match status" value="1"/>
</dbReference>
<evidence type="ECO:0000313" key="8">
    <source>
        <dbReference type="EMBL" id="KAH8103333.1"/>
    </source>
</evidence>
<sequence length="520" mass="56396">MEVVSKQAITGDNTSVTLARGNACLPCRKRKMKCDGAHPVCYQCTRKGRPDDCEYTNGQGLTRSQMLEENIALLETRIRELENADATAPSVKLHTVAQRSTSSPEDGSEGAVADLNPEIGNDEDALLLQAVVTPETPAIGEEYSDLIDAFLPHATQLGFFLHVPTFIRSVHTYARDQRSFGTLLAAIYLWGNLLSSDQGDDGERLLTNTTERLTESLFLSSGTGQQDHSILYIIQTEVLLANYYFFHGRQLEGRYHTGAAVSMVLSCKLNLIRSDFQGAEYQTPLALTSPTNDIQEGERVNAFWTVYILDNVWSVASGGPPAIPAEISLPLAREVSIDTPWPVDIDVLARLLNLPERTHGTVQRFISGVDAGITEVGGEAGLALYAKAAALFARANWLNSQFQEGPGLDYSFENVASLDGLITTFINALPPSTDAGTVGLMVTHTLARVALIRLHLSLKRQDQASKDSCVAAADSALAILDRLNIQATGTRVVIDPILPVGSTPLLNVTVLMTLMCDLLL</sequence>
<dbReference type="PROSITE" id="PS50048">
    <property type="entry name" value="ZN2_CY6_FUNGAL_2"/>
    <property type="match status" value="1"/>
</dbReference>
<dbReference type="GO" id="GO:0006351">
    <property type="term" value="P:DNA-templated transcription"/>
    <property type="evidence" value="ECO:0007669"/>
    <property type="project" value="InterPro"/>
</dbReference>
<protein>
    <recommendedName>
        <fullName evidence="7">Zn(2)-C6 fungal-type domain-containing protein</fullName>
    </recommendedName>
</protein>
<evidence type="ECO:0000256" key="3">
    <source>
        <dbReference type="ARBA" id="ARBA00023015"/>
    </source>
</evidence>
<evidence type="ECO:0000256" key="4">
    <source>
        <dbReference type="ARBA" id="ARBA00023163"/>
    </source>
</evidence>
<feature type="domain" description="Zn(2)-C6 fungal-type" evidence="7">
    <location>
        <begin position="23"/>
        <end position="55"/>
    </location>
</feature>
<dbReference type="EMBL" id="JAEVFJ010000007">
    <property type="protein sequence ID" value="KAH8103333.1"/>
    <property type="molecule type" value="Genomic_DNA"/>
</dbReference>
<dbReference type="PANTHER" id="PTHR47338">
    <property type="entry name" value="ZN(II)2CYS6 TRANSCRIPTION FACTOR (EUROFUNG)-RELATED"/>
    <property type="match status" value="1"/>
</dbReference>
<evidence type="ECO:0000256" key="5">
    <source>
        <dbReference type="ARBA" id="ARBA00023242"/>
    </source>
</evidence>
<dbReference type="CDD" id="cd00067">
    <property type="entry name" value="GAL4"/>
    <property type="match status" value="1"/>
</dbReference>
<dbReference type="InterPro" id="IPR050815">
    <property type="entry name" value="TF_fung"/>
</dbReference>
<dbReference type="OrthoDB" id="2309723at2759"/>
<dbReference type="SUPFAM" id="SSF57701">
    <property type="entry name" value="Zn2/Cys6 DNA-binding domain"/>
    <property type="match status" value="1"/>
</dbReference>
<comment type="subcellular location">
    <subcellularLocation>
        <location evidence="1">Nucleus</location>
    </subcellularLocation>
</comment>
<reference evidence="8" key="1">
    <citation type="journal article" date="2021" name="New Phytol.">
        <title>Evolutionary innovations through gain and loss of genes in the ectomycorrhizal Boletales.</title>
        <authorList>
            <person name="Wu G."/>
            <person name="Miyauchi S."/>
            <person name="Morin E."/>
            <person name="Kuo A."/>
            <person name="Drula E."/>
            <person name="Varga T."/>
            <person name="Kohler A."/>
            <person name="Feng B."/>
            <person name="Cao Y."/>
            <person name="Lipzen A."/>
            <person name="Daum C."/>
            <person name="Hundley H."/>
            <person name="Pangilinan J."/>
            <person name="Johnson J."/>
            <person name="Barry K."/>
            <person name="LaButti K."/>
            <person name="Ng V."/>
            <person name="Ahrendt S."/>
            <person name="Min B."/>
            <person name="Choi I.G."/>
            <person name="Park H."/>
            <person name="Plett J.M."/>
            <person name="Magnuson J."/>
            <person name="Spatafora J.W."/>
            <person name="Nagy L.G."/>
            <person name="Henrissat B."/>
            <person name="Grigoriev I.V."/>
            <person name="Yang Z.L."/>
            <person name="Xu J."/>
            <person name="Martin F.M."/>
        </authorList>
    </citation>
    <scope>NUCLEOTIDE SEQUENCE</scope>
    <source>
        <strain evidence="8">KKN 215</strain>
    </source>
</reference>
<comment type="caution">
    <text evidence="8">The sequence shown here is derived from an EMBL/GenBank/DDBJ whole genome shotgun (WGS) entry which is preliminary data.</text>
</comment>
<dbReference type="InterPro" id="IPR036864">
    <property type="entry name" value="Zn2-C6_fun-type_DNA-bd_sf"/>
</dbReference>
<dbReference type="GO" id="GO:0003677">
    <property type="term" value="F:DNA binding"/>
    <property type="evidence" value="ECO:0007669"/>
    <property type="project" value="InterPro"/>
</dbReference>
<proteinExistence type="predicted"/>